<organism evidence="3 4">
    <name type="scientific">Parasutterella muris</name>
    <dbReference type="NCBI Taxonomy" id="2565572"/>
    <lineage>
        <taxon>Bacteria</taxon>
        <taxon>Pseudomonadati</taxon>
        <taxon>Pseudomonadota</taxon>
        <taxon>Betaproteobacteria</taxon>
        <taxon>Burkholderiales</taxon>
        <taxon>Sutterellaceae</taxon>
        <taxon>Parasutterella</taxon>
    </lineage>
</organism>
<dbReference type="OrthoDB" id="9157685at2"/>
<proteinExistence type="predicted"/>
<gene>
    <name evidence="3" type="ORF">E5987_00795</name>
</gene>
<dbReference type="RefSeq" id="WP_160334180.1">
    <property type="nucleotide sequence ID" value="NZ_WSRP01000002.1"/>
</dbReference>
<dbReference type="AlphaFoldDB" id="A0A6L6YEC5"/>
<accession>A0A6L6YEC5</accession>
<evidence type="ECO:0000313" key="3">
    <source>
        <dbReference type="EMBL" id="MVX55744.1"/>
    </source>
</evidence>
<sequence length="183" mass="18558">MKSKLLKGVFTASIMCLVLSGSLADARPGGPGHGGPGFRPGPPPGGPGFRPAPPPRYHHGGPWRHFGRDVLGGALTLGLGLGVAGAISNALSPTYVAPSYVPPAYPVTAAVPTYTAPVVAPVVTAPTVIPAPVVTAPVAAPAPVVVSPAPSGNTMYWCQASKNFYPFVTECSSGWEVRIMPAN</sequence>
<feature type="compositionally biased region" description="Pro residues" evidence="1">
    <location>
        <begin position="39"/>
        <end position="55"/>
    </location>
</feature>
<name>A0A6L6YEC5_9BURK</name>
<feature type="signal peptide" evidence="2">
    <location>
        <begin position="1"/>
        <end position="26"/>
    </location>
</feature>
<evidence type="ECO:0000313" key="4">
    <source>
        <dbReference type="Proteomes" id="UP000472580"/>
    </source>
</evidence>
<feature type="region of interest" description="Disordered" evidence="1">
    <location>
        <begin position="28"/>
        <end position="61"/>
    </location>
</feature>
<evidence type="ECO:0000256" key="2">
    <source>
        <dbReference type="SAM" id="SignalP"/>
    </source>
</evidence>
<dbReference type="Proteomes" id="UP000472580">
    <property type="component" value="Unassembled WGS sequence"/>
</dbReference>
<keyword evidence="2" id="KW-0732">Signal</keyword>
<feature type="chain" id="PRO_5026825241" evidence="2">
    <location>
        <begin position="27"/>
        <end position="183"/>
    </location>
</feature>
<evidence type="ECO:0000256" key="1">
    <source>
        <dbReference type="SAM" id="MobiDB-lite"/>
    </source>
</evidence>
<keyword evidence="4" id="KW-1185">Reference proteome</keyword>
<reference evidence="3 4" key="1">
    <citation type="submission" date="2019-12" db="EMBL/GenBank/DDBJ databases">
        <title>Microbes associate with the intestines of laboratory mice.</title>
        <authorList>
            <person name="Navarre W."/>
            <person name="Wong E."/>
        </authorList>
    </citation>
    <scope>NUCLEOTIDE SEQUENCE [LARGE SCALE GENOMIC DNA]</scope>
    <source>
        <strain evidence="3 4">NM82_D38</strain>
    </source>
</reference>
<dbReference type="EMBL" id="WSRP01000002">
    <property type="protein sequence ID" value="MVX55744.1"/>
    <property type="molecule type" value="Genomic_DNA"/>
</dbReference>
<feature type="compositionally biased region" description="Gly residues" evidence="1">
    <location>
        <begin position="29"/>
        <end position="38"/>
    </location>
</feature>
<comment type="caution">
    <text evidence="3">The sequence shown here is derived from an EMBL/GenBank/DDBJ whole genome shotgun (WGS) entry which is preliminary data.</text>
</comment>
<protein>
    <submittedName>
        <fullName evidence="3">Uncharacterized protein</fullName>
    </submittedName>
</protein>